<proteinExistence type="inferred from homology"/>
<accession>A0A8S4BK36</accession>
<dbReference type="SMART" id="SM01114">
    <property type="entry name" value="CXC"/>
    <property type="match status" value="1"/>
</dbReference>
<evidence type="ECO:0000256" key="3">
    <source>
        <dbReference type="ARBA" id="ARBA00023242"/>
    </source>
</evidence>
<evidence type="ECO:0000256" key="1">
    <source>
        <dbReference type="ARBA" id="ARBA00004123"/>
    </source>
</evidence>
<feature type="region of interest" description="Disordered" evidence="4">
    <location>
        <begin position="1"/>
        <end position="46"/>
    </location>
</feature>
<dbReference type="InterPro" id="IPR028307">
    <property type="entry name" value="Lin-54_fam"/>
</dbReference>
<gene>
    <name evidence="6" type="ORF">MMEN_LOCUS15380</name>
</gene>
<dbReference type="EMBL" id="CAJRST010022223">
    <property type="protein sequence ID" value="CAG5958582.1"/>
    <property type="molecule type" value="Genomic_DNA"/>
</dbReference>
<keyword evidence="7" id="KW-1185">Reference proteome</keyword>
<dbReference type="GO" id="GO:0006355">
    <property type="term" value="P:regulation of DNA-templated transcription"/>
    <property type="evidence" value="ECO:0007669"/>
    <property type="project" value="TreeGrafter"/>
</dbReference>
<dbReference type="InterPro" id="IPR033467">
    <property type="entry name" value="Tesmin/TSO1-like_CXC"/>
</dbReference>
<dbReference type="GO" id="GO:0005634">
    <property type="term" value="C:nucleus"/>
    <property type="evidence" value="ECO:0007669"/>
    <property type="project" value="UniProtKB-SubCell"/>
</dbReference>
<dbReference type="PANTHER" id="PTHR12446">
    <property type="entry name" value="TESMIN/TSO1-RELATED"/>
    <property type="match status" value="1"/>
</dbReference>
<name>A0A8S4BK36_9TELE</name>
<evidence type="ECO:0000256" key="4">
    <source>
        <dbReference type="SAM" id="MobiDB-lite"/>
    </source>
</evidence>
<keyword evidence="3" id="KW-0539">Nucleus</keyword>
<dbReference type="AlphaFoldDB" id="A0A8S4BK36"/>
<protein>
    <submittedName>
        <fullName evidence="6">(Atlantic silverside) hypothetical protein</fullName>
    </submittedName>
</protein>
<dbReference type="Pfam" id="PF03638">
    <property type="entry name" value="TCR"/>
    <property type="match status" value="1"/>
</dbReference>
<evidence type="ECO:0000256" key="2">
    <source>
        <dbReference type="ARBA" id="ARBA00007267"/>
    </source>
</evidence>
<comment type="subcellular location">
    <subcellularLocation>
        <location evidence="1">Nucleus</location>
    </subcellularLocation>
</comment>
<feature type="region of interest" description="Disordered" evidence="4">
    <location>
        <begin position="80"/>
        <end position="127"/>
    </location>
</feature>
<evidence type="ECO:0000259" key="5">
    <source>
        <dbReference type="PROSITE" id="PS51634"/>
    </source>
</evidence>
<dbReference type="Proteomes" id="UP000677803">
    <property type="component" value="Unassembled WGS sequence"/>
</dbReference>
<dbReference type="OrthoDB" id="6283463at2759"/>
<comment type="caution">
    <text evidence="6">The sequence shown here is derived from an EMBL/GenBank/DDBJ whole genome shotgun (WGS) entry which is preliminary data.</text>
</comment>
<dbReference type="InterPro" id="IPR005172">
    <property type="entry name" value="CRC"/>
</dbReference>
<feature type="domain" description="CRC" evidence="5">
    <location>
        <begin position="143"/>
        <end position="286"/>
    </location>
</feature>
<sequence length="286" mass="30576">MAGRGDDGGRSGPACGQFRGQLQPDAPATAGHQHGPAHTQVHGRGTVTQPVSDLSNVPLTGFRFFFFFVFFIELGPTGHTRSPDHGEPSSGHPWSEAGGQVRAGPPSEVSLSGSLHPHQHGPPADMFDPASLRTVGAFCESRSRKPCHCTRSQCLKLYCECFANGVMCSSCNCSNCHNNAKHEPKRQEAIKANIMCTSSCKCVGCRNYDDSSPPALKEKTGLIRDKFPASVITPAVLEAACGCLLAQAEEAEREAHAPAVAEQLVLDEFGHCLSQIVKTMFKTGPY</sequence>
<dbReference type="PROSITE" id="PS51634">
    <property type="entry name" value="CRC"/>
    <property type="match status" value="1"/>
</dbReference>
<evidence type="ECO:0000313" key="6">
    <source>
        <dbReference type="EMBL" id="CAG5958582.1"/>
    </source>
</evidence>
<evidence type="ECO:0000313" key="7">
    <source>
        <dbReference type="Proteomes" id="UP000677803"/>
    </source>
</evidence>
<comment type="similarity">
    <text evidence="2">Belongs to the lin-54 family.</text>
</comment>
<organism evidence="6 7">
    <name type="scientific">Menidia menidia</name>
    <name type="common">Atlantic silverside</name>
    <dbReference type="NCBI Taxonomy" id="238744"/>
    <lineage>
        <taxon>Eukaryota</taxon>
        <taxon>Metazoa</taxon>
        <taxon>Chordata</taxon>
        <taxon>Craniata</taxon>
        <taxon>Vertebrata</taxon>
        <taxon>Euteleostomi</taxon>
        <taxon>Actinopterygii</taxon>
        <taxon>Neopterygii</taxon>
        <taxon>Teleostei</taxon>
        <taxon>Neoteleostei</taxon>
        <taxon>Acanthomorphata</taxon>
        <taxon>Ovalentaria</taxon>
        <taxon>Atherinomorphae</taxon>
        <taxon>Atheriniformes</taxon>
        <taxon>Atherinopsidae</taxon>
        <taxon>Menidiinae</taxon>
        <taxon>Menidia</taxon>
    </lineage>
</organism>
<reference evidence="6" key="1">
    <citation type="submission" date="2021-05" db="EMBL/GenBank/DDBJ databases">
        <authorList>
            <person name="Tigano A."/>
        </authorList>
    </citation>
    <scope>NUCLEOTIDE SEQUENCE</scope>
</reference>
<dbReference type="PANTHER" id="PTHR12446:SF34">
    <property type="entry name" value="PROTEIN LIN-54 HOMOLOG"/>
    <property type="match status" value="1"/>
</dbReference>